<dbReference type="Proteomes" id="UP000240493">
    <property type="component" value="Unassembled WGS sequence"/>
</dbReference>
<feature type="transmembrane region" description="Helical" evidence="3">
    <location>
        <begin position="98"/>
        <end position="116"/>
    </location>
</feature>
<dbReference type="InterPro" id="IPR011701">
    <property type="entry name" value="MFS"/>
</dbReference>
<feature type="transmembrane region" description="Helical" evidence="3">
    <location>
        <begin position="63"/>
        <end position="86"/>
    </location>
</feature>
<feature type="transmembrane region" description="Helical" evidence="3">
    <location>
        <begin position="230"/>
        <end position="251"/>
    </location>
</feature>
<feature type="transmembrane region" description="Helical" evidence="3">
    <location>
        <begin position="155"/>
        <end position="175"/>
    </location>
</feature>
<dbReference type="InterPro" id="IPR036259">
    <property type="entry name" value="MFS_trans_sf"/>
</dbReference>
<dbReference type="Gene3D" id="1.20.1250.20">
    <property type="entry name" value="MFS general substrate transporter like domains"/>
    <property type="match status" value="2"/>
</dbReference>
<name>A0A2T3YY43_TRIA4</name>
<feature type="transmembrane region" description="Helical" evidence="3">
    <location>
        <begin position="318"/>
        <end position="343"/>
    </location>
</feature>
<dbReference type="SUPFAM" id="SSF103473">
    <property type="entry name" value="MFS general substrate transporter"/>
    <property type="match status" value="1"/>
</dbReference>
<feature type="transmembrane region" description="Helical" evidence="3">
    <location>
        <begin position="290"/>
        <end position="312"/>
    </location>
</feature>
<dbReference type="EMBL" id="KZ679268">
    <property type="protein sequence ID" value="PTB37457.1"/>
    <property type="molecule type" value="Genomic_DNA"/>
</dbReference>
<keyword evidence="3" id="KW-0812">Transmembrane</keyword>
<dbReference type="Pfam" id="PF07690">
    <property type="entry name" value="MFS_1"/>
    <property type="match status" value="1"/>
</dbReference>
<feature type="transmembrane region" description="Helical" evidence="3">
    <location>
        <begin position="392"/>
        <end position="414"/>
    </location>
</feature>
<accession>A0A2T3YY43</accession>
<dbReference type="GO" id="GO:0016020">
    <property type="term" value="C:membrane"/>
    <property type="evidence" value="ECO:0007669"/>
    <property type="project" value="UniProtKB-SubCell"/>
</dbReference>
<evidence type="ECO:0000256" key="1">
    <source>
        <dbReference type="ARBA" id="ARBA00004141"/>
    </source>
</evidence>
<organism evidence="5 6">
    <name type="scientific">Trichoderma asperellum (strain ATCC 204424 / CBS 433.97 / NBRC 101777)</name>
    <dbReference type="NCBI Taxonomy" id="1042311"/>
    <lineage>
        <taxon>Eukaryota</taxon>
        <taxon>Fungi</taxon>
        <taxon>Dikarya</taxon>
        <taxon>Ascomycota</taxon>
        <taxon>Pezizomycotina</taxon>
        <taxon>Sordariomycetes</taxon>
        <taxon>Hypocreomycetidae</taxon>
        <taxon>Hypocreales</taxon>
        <taxon>Hypocreaceae</taxon>
        <taxon>Trichoderma</taxon>
    </lineage>
</organism>
<dbReference type="PANTHER" id="PTHR11360:SF305">
    <property type="entry name" value="MAJOR FACILITATOR SUPERFAMILY (MFS) PROFILE DOMAIN-CONTAINING PROTEIN"/>
    <property type="match status" value="1"/>
</dbReference>
<evidence type="ECO:0000259" key="4">
    <source>
        <dbReference type="PROSITE" id="PS50850"/>
    </source>
</evidence>
<feature type="transmembrane region" description="Helical" evidence="3">
    <location>
        <begin position="355"/>
        <end position="380"/>
    </location>
</feature>
<evidence type="ECO:0000313" key="6">
    <source>
        <dbReference type="Proteomes" id="UP000240493"/>
    </source>
</evidence>
<comment type="subcellular location">
    <subcellularLocation>
        <location evidence="1">Membrane</location>
        <topology evidence="1">Multi-pass membrane protein</topology>
    </subcellularLocation>
</comment>
<feature type="transmembrane region" description="Helical" evidence="3">
    <location>
        <begin position="257"/>
        <end position="278"/>
    </location>
</feature>
<gene>
    <name evidence="5" type="ORF">M441DRAFT_201561</name>
</gene>
<sequence>MGNPTQSIQSHQSDEFNIAENKQIDTWRGWVVVAAAASTVFVYLGIIYSWGLLEASLVDTTGYSLTTLTFVGSLATSFMISVSLFARFCIQRFGYQKTALAGAFLMGLGEFVVSWASDQIIALFLLHGVTFGVGGGLSMFACSTAPLSWFKRHRGLAVGIVFGGGSLGAAVFGVATKYMINNLSTAWTFRILGVLVWAVGIPSSFFIRHSQMPRSKVTGAQWFLFRDRRLMILSIGLALSTFSIFIPPYFIPIFAKAIHGFSDSALVGLAVWNLASTIGRVFGGFAADHLLGPINCLLVSTFLTGISALLIWPFASNLAVLLVFIIINGIGCGSFFSLVPPVLGRIFGVETIVELLPMVWTTWFFGFFFGTPIASSLYSLSNGNGVAQYRPAAFFAGAMSVLGLTFMLGVRFMVEKRIFVMV</sequence>
<dbReference type="PROSITE" id="PS50850">
    <property type="entry name" value="MFS"/>
    <property type="match status" value="1"/>
</dbReference>
<feature type="transmembrane region" description="Helical" evidence="3">
    <location>
        <begin position="30"/>
        <end position="51"/>
    </location>
</feature>
<dbReference type="OrthoDB" id="6499973at2759"/>
<protein>
    <recommendedName>
        <fullName evidence="4">Major facilitator superfamily (MFS) profile domain-containing protein</fullName>
    </recommendedName>
</protein>
<dbReference type="InterPro" id="IPR020846">
    <property type="entry name" value="MFS_dom"/>
</dbReference>
<evidence type="ECO:0000256" key="2">
    <source>
        <dbReference type="ARBA" id="ARBA00006727"/>
    </source>
</evidence>
<keyword evidence="3" id="KW-1133">Transmembrane helix</keyword>
<evidence type="ECO:0000256" key="3">
    <source>
        <dbReference type="SAM" id="Phobius"/>
    </source>
</evidence>
<proteinExistence type="inferred from homology"/>
<dbReference type="GO" id="GO:0022857">
    <property type="term" value="F:transmembrane transporter activity"/>
    <property type="evidence" value="ECO:0007669"/>
    <property type="project" value="InterPro"/>
</dbReference>
<reference evidence="5 6" key="1">
    <citation type="submission" date="2016-07" db="EMBL/GenBank/DDBJ databases">
        <title>Multiple horizontal gene transfer events from other fungi enriched the ability of initially mycotrophic Trichoderma (Ascomycota) to feed on dead plant biomass.</title>
        <authorList>
            <consortium name="DOE Joint Genome Institute"/>
            <person name="Aerts A."/>
            <person name="Atanasova L."/>
            <person name="Chenthamara K."/>
            <person name="Zhang J."/>
            <person name="Grujic M."/>
            <person name="Henrissat B."/>
            <person name="Kuo A."/>
            <person name="Salamov A."/>
            <person name="Lipzen A."/>
            <person name="Labutti K."/>
            <person name="Barry K."/>
            <person name="Miao Y."/>
            <person name="Rahimi M.J."/>
            <person name="Shen Q."/>
            <person name="Grigoriev I.V."/>
            <person name="Kubicek C.P."/>
            <person name="Druzhinina I.S."/>
        </authorList>
    </citation>
    <scope>NUCLEOTIDE SEQUENCE [LARGE SCALE GENOMIC DNA]</scope>
    <source>
        <strain evidence="5 6">CBS 433.97</strain>
    </source>
</reference>
<dbReference type="InterPro" id="IPR050327">
    <property type="entry name" value="Proton-linked_MCT"/>
</dbReference>
<keyword evidence="6" id="KW-1185">Reference proteome</keyword>
<comment type="similarity">
    <text evidence="2">Belongs to the major facilitator superfamily. Monocarboxylate porter (TC 2.A.1.13) family.</text>
</comment>
<dbReference type="PANTHER" id="PTHR11360">
    <property type="entry name" value="MONOCARBOXYLATE TRANSPORTER"/>
    <property type="match status" value="1"/>
</dbReference>
<dbReference type="AlphaFoldDB" id="A0A2T3YY43"/>
<evidence type="ECO:0000313" key="5">
    <source>
        <dbReference type="EMBL" id="PTB37457.1"/>
    </source>
</evidence>
<keyword evidence="3" id="KW-0472">Membrane</keyword>
<feature type="domain" description="Major facilitator superfamily (MFS) profile" evidence="4">
    <location>
        <begin position="229"/>
        <end position="422"/>
    </location>
</feature>
<feature type="transmembrane region" description="Helical" evidence="3">
    <location>
        <begin position="122"/>
        <end position="143"/>
    </location>
</feature>
<feature type="transmembrane region" description="Helical" evidence="3">
    <location>
        <begin position="187"/>
        <end position="209"/>
    </location>
</feature>